<reference evidence="1" key="1">
    <citation type="journal article" date="2014" name="Front. Microbiol.">
        <title>High frequency of phylogenetically diverse reductive dehalogenase-homologous genes in deep subseafloor sedimentary metagenomes.</title>
        <authorList>
            <person name="Kawai M."/>
            <person name="Futagami T."/>
            <person name="Toyoda A."/>
            <person name="Takaki Y."/>
            <person name="Nishi S."/>
            <person name="Hori S."/>
            <person name="Arai W."/>
            <person name="Tsubouchi T."/>
            <person name="Morono Y."/>
            <person name="Uchiyama I."/>
            <person name="Ito T."/>
            <person name="Fujiyama A."/>
            <person name="Inagaki F."/>
            <person name="Takami H."/>
        </authorList>
    </citation>
    <scope>NUCLEOTIDE SEQUENCE</scope>
    <source>
        <strain evidence="1">Expedition CK06-06</strain>
    </source>
</reference>
<feature type="non-terminal residue" evidence="1">
    <location>
        <position position="1"/>
    </location>
</feature>
<comment type="caution">
    <text evidence="1">The sequence shown here is derived from an EMBL/GenBank/DDBJ whole genome shotgun (WGS) entry which is preliminary data.</text>
</comment>
<proteinExistence type="predicted"/>
<protein>
    <submittedName>
        <fullName evidence="1">Uncharacterized protein</fullName>
    </submittedName>
</protein>
<organism evidence="1">
    <name type="scientific">marine sediment metagenome</name>
    <dbReference type="NCBI Taxonomy" id="412755"/>
    <lineage>
        <taxon>unclassified sequences</taxon>
        <taxon>metagenomes</taxon>
        <taxon>ecological metagenomes</taxon>
    </lineage>
</organism>
<name>X1T8N8_9ZZZZ</name>
<accession>X1T8N8</accession>
<evidence type="ECO:0000313" key="1">
    <source>
        <dbReference type="EMBL" id="GAJ01713.1"/>
    </source>
</evidence>
<sequence>GDIWILEGKYKLAVDKEAAGETTWFYMEYPLTGKTYALDVPMIKPFEKNVDTKYLKTERSGRWVPERYIEIPEAKTPSGNALLDWIGQEIALRKGETST</sequence>
<dbReference type="EMBL" id="BARW01020046">
    <property type="protein sequence ID" value="GAJ01713.1"/>
    <property type="molecule type" value="Genomic_DNA"/>
</dbReference>
<gene>
    <name evidence="1" type="ORF">S12H4_33944</name>
</gene>
<dbReference type="AlphaFoldDB" id="X1T8N8"/>